<dbReference type="Proteomes" id="UP000253961">
    <property type="component" value="Unassembled WGS sequence"/>
</dbReference>
<organism evidence="1 2">
    <name type="scientific">Pedobacter chinensis</name>
    <dbReference type="NCBI Taxonomy" id="2282421"/>
    <lineage>
        <taxon>Bacteria</taxon>
        <taxon>Pseudomonadati</taxon>
        <taxon>Bacteroidota</taxon>
        <taxon>Sphingobacteriia</taxon>
        <taxon>Sphingobacteriales</taxon>
        <taxon>Sphingobacteriaceae</taxon>
        <taxon>Pedobacter</taxon>
    </lineage>
</organism>
<accession>A0A369PXF3</accession>
<dbReference type="EMBL" id="QPKV01000003">
    <property type="protein sequence ID" value="RDC56930.1"/>
    <property type="molecule type" value="Genomic_DNA"/>
</dbReference>
<sequence length="261" mass="31374">MFIGEKNKFNGMKKFSLIIIAFFVVLAYANAQQIDYQHIDLEFQKLIDLKWDYERYKNNIQKRDSVFALYKNQSNKIKKAPEIYLSYIKLALKKDRVMPAKETVYYKYVSGTGEYINKSWHKIKKVDLYRVVRYSLFKRDDEILPEDFRGLPVIDEKDYNGYDKTKQGDFKIAIKFLLYNLQLTPQEIKFIKNDNNQLHVLDMKKYLDKYGLSTENKEFIKWAIDYLIKYPKFSLAYLDNAYDVIRYRNLVPRDKELNNSN</sequence>
<name>A0A369PXF3_9SPHI</name>
<reference evidence="1 2" key="1">
    <citation type="submission" date="2018-07" db="EMBL/GenBank/DDBJ databases">
        <title>Pedobacter sp. nov., isolated from soil.</title>
        <authorList>
            <person name="Zhou L.Y."/>
            <person name="Du Z.J."/>
        </authorList>
    </citation>
    <scope>NUCLEOTIDE SEQUENCE [LARGE SCALE GENOMIC DNA]</scope>
    <source>
        <strain evidence="1 2">JDX94</strain>
    </source>
</reference>
<gene>
    <name evidence="1" type="ORF">DU508_06940</name>
</gene>
<comment type="caution">
    <text evidence="1">The sequence shown here is derived from an EMBL/GenBank/DDBJ whole genome shotgun (WGS) entry which is preliminary data.</text>
</comment>
<protein>
    <submittedName>
        <fullName evidence="1">Uncharacterized protein</fullName>
    </submittedName>
</protein>
<evidence type="ECO:0000313" key="2">
    <source>
        <dbReference type="Proteomes" id="UP000253961"/>
    </source>
</evidence>
<dbReference type="AlphaFoldDB" id="A0A369PXF3"/>
<proteinExistence type="predicted"/>
<evidence type="ECO:0000313" key="1">
    <source>
        <dbReference type="EMBL" id="RDC56930.1"/>
    </source>
</evidence>
<keyword evidence="2" id="KW-1185">Reference proteome</keyword>